<dbReference type="InterPro" id="IPR038414">
    <property type="entry name" value="CcoP_N_sf"/>
</dbReference>
<feature type="compositionally biased region" description="Basic and acidic residues" evidence="1">
    <location>
        <begin position="52"/>
        <end position="61"/>
    </location>
</feature>
<accession>A0A558HUQ3</accession>
<protein>
    <submittedName>
        <fullName evidence="3">Uncharacterized protein</fullName>
    </submittedName>
</protein>
<feature type="transmembrane region" description="Helical" evidence="2">
    <location>
        <begin position="70"/>
        <end position="89"/>
    </location>
</feature>
<evidence type="ECO:0000313" key="3">
    <source>
        <dbReference type="EMBL" id="TVU72857.1"/>
    </source>
</evidence>
<organism evidence="3 4">
    <name type="scientific">Cobetia crustatorum</name>
    <dbReference type="NCBI Taxonomy" id="553385"/>
    <lineage>
        <taxon>Bacteria</taxon>
        <taxon>Pseudomonadati</taxon>
        <taxon>Pseudomonadota</taxon>
        <taxon>Gammaproteobacteria</taxon>
        <taxon>Oceanospirillales</taxon>
        <taxon>Halomonadaceae</taxon>
        <taxon>Cobetia</taxon>
    </lineage>
</organism>
<evidence type="ECO:0000256" key="1">
    <source>
        <dbReference type="SAM" id="MobiDB-lite"/>
    </source>
</evidence>
<reference evidence="3 4" key="1">
    <citation type="submission" date="2019-07" db="EMBL/GenBank/DDBJ databases">
        <title>Diversity of Bacteria from Kongsfjorden, Arctic.</title>
        <authorList>
            <person name="Yu Y."/>
        </authorList>
    </citation>
    <scope>NUCLEOTIDE SEQUENCE [LARGE SCALE GENOMIC DNA]</scope>
    <source>
        <strain evidence="3 4">SM1923</strain>
    </source>
</reference>
<dbReference type="Gene3D" id="6.10.280.130">
    <property type="match status" value="1"/>
</dbReference>
<comment type="caution">
    <text evidence="3">The sequence shown here is derived from an EMBL/GenBank/DDBJ whole genome shotgun (WGS) entry which is preliminary data.</text>
</comment>
<feature type="transmembrane region" description="Helical" evidence="2">
    <location>
        <begin position="12"/>
        <end position="33"/>
    </location>
</feature>
<dbReference type="AlphaFoldDB" id="A0A558HUQ3"/>
<keyword evidence="4" id="KW-1185">Reference proteome</keyword>
<dbReference type="Proteomes" id="UP000319941">
    <property type="component" value="Unassembled WGS sequence"/>
</dbReference>
<dbReference type="EMBL" id="VNFH01000002">
    <property type="protein sequence ID" value="TVU72857.1"/>
    <property type="molecule type" value="Genomic_DNA"/>
</dbReference>
<name>A0A558HUQ3_9GAMM</name>
<gene>
    <name evidence="3" type="ORF">FQP86_04155</name>
</gene>
<dbReference type="RefSeq" id="WP_024952871.1">
    <property type="nucleotide sequence ID" value="NZ_CAWOWR010000076.1"/>
</dbReference>
<proteinExistence type="predicted"/>
<feature type="region of interest" description="Disordered" evidence="1">
    <location>
        <begin position="41"/>
        <end position="62"/>
    </location>
</feature>
<evidence type="ECO:0000256" key="2">
    <source>
        <dbReference type="SAM" id="Phobius"/>
    </source>
</evidence>
<keyword evidence="2" id="KW-1133">Transmembrane helix</keyword>
<keyword evidence="2" id="KW-0812">Transmembrane</keyword>
<evidence type="ECO:0000313" key="4">
    <source>
        <dbReference type="Proteomes" id="UP000319941"/>
    </source>
</evidence>
<dbReference type="STRING" id="553385.GCA_000591415_03041"/>
<sequence length="90" mass="9574">MSLLGGADLAVFWNIWVGVISLGSLALCALLLFGCQARHQANASDPEGDGPPEEHRIDGVHQPDTPLPRLWSLLFLMTLLTALAILLGAS</sequence>
<keyword evidence="2" id="KW-0472">Membrane</keyword>